<protein>
    <recommendedName>
        <fullName evidence="3">F-box domain-containing protein</fullName>
    </recommendedName>
</protein>
<organism evidence="1 2">
    <name type="scientific">Gymnopus androsaceus JB14</name>
    <dbReference type="NCBI Taxonomy" id="1447944"/>
    <lineage>
        <taxon>Eukaryota</taxon>
        <taxon>Fungi</taxon>
        <taxon>Dikarya</taxon>
        <taxon>Basidiomycota</taxon>
        <taxon>Agaricomycotina</taxon>
        <taxon>Agaricomycetes</taxon>
        <taxon>Agaricomycetidae</taxon>
        <taxon>Agaricales</taxon>
        <taxon>Marasmiineae</taxon>
        <taxon>Omphalotaceae</taxon>
        <taxon>Gymnopus</taxon>
    </lineage>
</organism>
<gene>
    <name evidence="1" type="ORF">BT96DRAFT_460279</name>
</gene>
<dbReference type="AlphaFoldDB" id="A0A6A4INA8"/>
<reference evidence="1" key="1">
    <citation type="journal article" date="2019" name="Environ. Microbiol.">
        <title>Fungal ecological strategies reflected in gene transcription - a case study of two litter decomposers.</title>
        <authorList>
            <person name="Barbi F."/>
            <person name="Kohler A."/>
            <person name="Barry K."/>
            <person name="Baskaran P."/>
            <person name="Daum C."/>
            <person name="Fauchery L."/>
            <person name="Ihrmark K."/>
            <person name="Kuo A."/>
            <person name="LaButti K."/>
            <person name="Lipzen A."/>
            <person name="Morin E."/>
            <person name="Grigoriev I.V."/>
            <person name="Henrissat B."/>
            <person name="Lindahl B."/>
            <person name="Martin F."/>
        </authorList>
    </citation>
    <scope>NUCLEOTIDE SEQUENCE</scope>
    <source>
        <strain evidence="1">JB14</strain>
    </source>
</reference>
<evidence type="ECO:0008006" key="3">
    <source>
        <dbReference type="Google" id="ProtNLM"/>
    </source>
</evidence>
<sequence>MLLDSPSTSSLFNLFLEHSRLHSIDFKIDHVSDRSLPPSSLAARETSDRWRHADIAALSTFVEEMSQLLIDHRRSLPALVSFALHCEASLSLSVACPNLRSLTLHGTALELEYPRPSVRYLDLDLLTPEEALRVISRCPDIQFLVVMQLINHIALGQDPPLPLPQI</sequence>
<proteinExistence type="predicted"/>
<dbReference type="Proteomes" id="UP000799118">
    <property type="component" value="Unassembled WGS sequence"/>
</dbReference>
<dbReference type="EMBL" id="ML769386">
    <property type="protein sequence ID" value="KAE9409885.1"/>
    <property type="molecule type" value="Genomic_DNA"/>
</dbReference>
<name>A0A6A4INA8_9AGAR</name>
<keyword evidence="2" id="KW-1185">Reference proteome</keyword>
<evidence type="ECO:0000313" key="2">
    <source>
        <dbReference type="Proteomes" id="UP000799118"/>
    </source>
</evidence>
<accession>A0A6A4INA8</accession>
<evidence type="ECO:0000313" key="1">
    <source>
        <dbReference type="EMBL" id="KAE9409885.1"/>
    </source>
</evidence>